<gene>
    <name evidence="1" type="ORF">AVEN_270568_1</name>
</gene>
<dbReference type="Proteomes" id="UP000499080">
    <property type="component" value="Unassembled WGS sequence"/>
</dbReference>
<sequence>MSPLTRKSYFPFGTKSKPIESIKIAFPPVIHQENSHSQPVVRMRDISLTSEDISGFKTISKSKRKKNLKSVPIGDLMGVLESVVMKGESDSNFEVSASSRSEADILEYVWSGCVMF</sequence>
<organism evidence="1 2">
    <name type="scientific">Araneus ventricosus</name>
    <name type="common">Orbweaver spider</name>
    <name type="synonym">Epeira ventricosa</name>
    <dbReference type="NCBI Taxonomy" id="182803"/>
    <lineage>
        <taxon>Eukaryota</taxon>
        <taxon>Metazoa</taxon>
        <taxon>Ecdysozoa</taxon>
        <taxon>Arthropoda</taxon>
        <taxon>Chelicerata</taxon>
        <taxon>Arachnida</taxon>
        <taxon>Araneae</taxon>
        <taxon>Araneomorphae</taxon>
        <taxon>Entelegynae</taxon>
        <taxon>Araneoidea</taxon>
        <taxon>Araneidae</taxon>
        <taxon>Araneus</taxon>
    </lineage>
</organism>
<comment type="caution">
    <text evidence="1">The sequence shown here is derived from an EMBL/GenBank/DDBJ whole genome shotgun (WGS) entry which is preliminary data.</text>
</comment>
<dbReference type="EMBL" id="BGPR01000052">
    <property type="protein sequence ID" value="GBL87316.1"/>
    <property type="molecule type" value="Genomic_DNA"/>
</dbReference>
<evidence type="ECO:0000313" key="1">
    <source>
        <dbReference type="EMBL" id="GBL87316.1"/>
    </source>
</evidence>
<accession>A0A4Y2B7Q1</accession>
<evidence type="ECO:0000313" key="2">
    <source>
        <dbReference type="Proteomes" id="UP000499080"/>
    </source>
</evidence>
<keyword evidence="2" id="KW-1185">Reference proteome</keyword>
<protein>
    <submittedName>
        <fullName evidence="1">Uncharacterized protein</fullName>
    </submittedName>
</protein>
<dbReference type="AlphaFoldDB" id="A0A4Y2B7Q1"/>
<reference evidence="1 2" key="1">
    <citation type="journal article" date="2019" name="Sci. Rep.">
        <title>Orb-weaving spider Araneus ventricosus genome elucidates the spidroin gene catalogue.</title>
        <authorList>
            <person name="Kono N."/>
            <person name="Nakamura H."/>
            <person name="Ohtoshi R."/>
            <person name="Moran D.A.P."/>
            <person name="Shinohara A."/>
            <person name="Yoshida Y."/>
            <person name="Fujiwara M."/>
            <person name="Mori M."/>
            <person name="Tomita M."/>
            <person name="Arakawa K."/>
        </authorList>
    </citation>
    <scope>NUCLEOTIDE SEQUENCE [LARGE SCALE GENOMIC DNA]</scope>
</reference>
<proteinExistence type="predicted"/>
<name>A0A4Y2B7Q1_ARAVE</name>